<dbReference type="EMBL" id="BDSP01000247">
    <property type="protein sequence ID" value="GAX26481.1"/>
    <property type="molecule type" value="Genomic_DNA"/>
</dbReference>
<name>A0A1Z5KKB9_FISSO</name>
<feature type="domain" description="Peptidase S1" evidence="4">
    <location>
        <begin position="20"/>
        <end position="248"/>
    </location>
</feature>
<gene>
    <name evidence="5" type="ORF">FisN_23Lh006</name>
</gene>
<organism evidence="5 6">
    <name type="scientific">Fistulifera solaris</name>
    <name type="common">Oleaginous diatom</name>
    <dbReference type="NCBI Taxonomy" id="1519565"/>
    <lineage>
        <taxon>Eukaryota</taxon>
        <taxon>Sar</taxon>
        <taxon>Stramenopiles</taxon>
        <taxon>Ochrophyta</taxon>
        <taxon>Bacillariophyta</taxon>
        <taxon>Bacillariophyceae</taxon>
        <taxon>Bacillariophycidae</taxon>
        <taxon>Naviculales</taxon>
        <taxon>Naviculaceae</taxon>
        <taxon>Fistulifera</taxon>
    </lineage>
</organism>
<evidence type="ECO:0000256" key="2">
    <source>
        <dbReference type="ARBA" id="ARBA00023026"/>
    </source>
</evidence>
<dbReference type="PROSITE" id="PS00134">
    <property type="entry name" value="TRYPSIN_HIS"/>
    <property type="match status" value="1"/>
</dbReference>
<sequence>MQFSLSLSEELLDVERRSLIVNGADADPTQFPYFCTLEDYCGGVLIAPDIILTAGHCKGEHMHRVHPHVGAYSYDDYQESFRLQHAFRHPLFDRNDDFEDMVYDFTIIKLQGSSKMPYLALNRNPRFPSEHQDVVVLGLGVLGDDTDERPDVLQQVTLQTILNAACNASSNGETSYEGRIHETNLCTHTPLKDACDYDSGGPIIATDEHGKEVLVGLVSWGVGCADPDLPAINARVSAVADWIDATVCELSDDPPKGFGCFPEIVEDDHRGRFWSLVAGLVCILALFLMHGKQRCQQIYDLLYGDLFDDDESDENEETEFVGGKAFFPLVKHDSEYTTLTVEYCSSSDEDSPARRNYRSISP</sequence>
<comment type="caution">
    <text evidence="5">The sequence shown here is derived from an EMBL/GenBank/DDBJ whole genome shotgun (WGS) entry which is preliminary data.</text>
</comment>
<keyword evidence="3" id="KW-1015">Disulfide bond</keyword>
<dbReference type="SMART" id="SM00020">
    <property type="entry name" value="Tryp_SPc"/>
    <property type="match status" value="1"/>
</dbReference>
<dbReference type="InterPro" id="IPR001254">
    <property type="entry name" value="Trypsin_dom"/>
</dbReference>
<keyword evidence="6" id="KW-1185">Reference proteome</keyword>
<dbReference type="CDD" id="cd00190">
    <property type="entry name" value="Tryp_SPc"/>
    <property type="match status" value="1"/>
</dbReference>
<dbReference type="GO" id="GO:0006508">
    <property type="term" value="P:proteolysis"/>
    <property type="evidence" value="ECO:0007669"/>
    <property type="project" value="InterPro"/>
</dbReference>
<dbReference type="GO" id="GO:0004252">
    <property type="term" value="F:serine-type endopeptidase activity"/>
    <property type="evidence" value="ECO:0007669"/>
    <property type="project" value="UniProtKB-EC"/>
</dbReference>
<dbReference type="AlphaFoldDB" id="A0A1Z5KKB9"/>
<evidence type="ECO:0000256" key="1">
    <source>
        <dbReference type="ARBA" id="ARBA00007664"/>
    </source>
</evidence>
<evidence type="ECO:0000256" key="3">
    <source>
        <dbReference type="ARBA" id="ARBA00023157"/>
    </source>
</evidence>
<keyword evidence="2" id="KW-0843">Virulence</keyword>
<dbReference type="InterPro" id="IPR050430">
    <property type="entry name" value="Peptidase_S1"/>
</dbReference>
<dbReference type="PANTHER" id="PTHR24276:SF91">
    <property type="entry name" value="AT26814P-RELATED"/>
    <property type="match status" value="1"/>
</dbReference>
<keyword evidence="5" id="KW-0378">Hydrolase</keyword>
<dbReference type="InterPro" id="IPR001314">
    <property type="entry name" value="Peptidase_S1A"/>
</dbReference>
<dbReference type="InterPro" id="IPR018114">
    <property type="entry name" value="TRYPSIN_HIS"/>
</dbReference>
<dbReference type="PANTHER" id="PTHR24276">
    <property type="entry name" value="POLYSERASE-RELATED"/>
    <property type="match status" value="1"/>
</dbReference>
<evidence type="ECO:0000313" key="5">
    <source>
        <dbReference type="EMBL" id="GAX26481.1"/>
    </source>
</evidence>
<proteinExistence type="inferred from homology"/>
<dbReference type="InterPro" id="IPR009003">
    <property type="entry name" value="Peptidase_S1_PA"/>
</dbReference>
<dbReference type="EC" id="3.4.21.46" evidence="5"/>
<dbReference type="OrthoDB" id="126896at2759"/>
<dbReference type="Gene3D" id="2.40.10.10">
    <property type="entry name" value="Trypsin-like serine proteases"/>
    <property type="match status" value="1"/>
</dbReference>
<evidence type="ECO:0000259" key="4">
    <source>
        <dbReference type="PROSITE" id="PS50240"/>
    </source>
</evidence>
<reference evidence="5 6" key="1">
    <citation type="journal article" date="2015" name="Plant Cell">
        <title>Oil accumulation by the oleaginous diatom Fistulifera solaris as revealed by the genome and transcriptome.</title>
        <authorList>
            <person name="Tanaka T."/>
            <person name="Maeda Y."/>
            <person name="Veluchamy A."/>
            <person name="Tanaka M."/>
            <person name="Abida H."/>
            <person name="Marechal E."/>
            <person name="Bowler C."/>
            <person name="Muto M."/>
            <person name="Sunaga Y."/>
            <person name="Tanaka M."/>
            <person name="Yoshino T."/>
            <person name="Taniguchi T."/>
            <person name="Fukuda Y."/>
            <person name="Nemoto M."/>
            <person name="Matsumoto M."/>
            <person name="Wong P.S."/>
            <person name="Aburatani S."/>
            <person name="Fujibuchi W."/>
        </authorList>
    </citation>
    <scope>NUCLEOTIDE SEQUENCE [LARGE SCALE GENOMIC DNA]</scope>
    <source>
        <strain evidence="5 6">JPCC DA0580</strain>
    </source>
</reference>
<evidence type="ECO:0000313" key="6">
    <source>
        <dbReference type="Proteomes" id="UP000198406"/>
    </source>
</evidence>
<dbReference type="Proteomes" id="UP000198406">
    <property type="component" value="Unassembled WGS sequence"/>
</dbReference>
<dbReference type="PROSITE" id="PS50240">
    <property type="entry name" value="TRYPSIN_DOM"/>
    <property type="match status" value="1"/>
</dbReference>
<comment type="similarity">
    <text evidence="1">Belongs to the peptidase S1 family.</text>
</comment>
<dbReference type="InterPro" id="IPR043504">
    <property type="entry name" value="Peptidase_S1_PA_chymotrypsin"/>
</dbReference>
<accession>A0A1Z5KKB9</accession>
<dbReference type="SUPFAM" id="SSF50494">
    <property type="entry name" value="Trypsin-like serine proteases"/>
    <property type="match status" value="1"/>
</dbReference>
<dbReference type="InParanoid" id="A0A1Z5KKB9"/>
<dbReference type="PRINTS" id="PR00722">
    <property type="entry name" value="CHYMOTRYPSIN"/>
</dbReference>
<protein>
    <submittedName>
        <fullName evidence="5">Component factor D</fullName>
        <ecNumber evidence="5">3.4.21.46</ecNumber>
    </submittedName>
</protein>
<dbReference type="Pfam" id="PF00089">
    <property type="entry name" value="Trypsin"/>
    <property type="match status" value="1"/>
</dbReference>